<dbReference type="RefSeq" id="WP_193687424.1">
    <property type="nucleotide sequence ID" value="NZ_CP062941.1"/>
</dbReference>
<dbReference type="InterPro" id="IPR052559">
    <property type="entry name" value="V-haloperoxidase"/>
</dbReference>
<feature type="region of interest" description="Disordered" evidence="1">
    <location>
        <begin position="358"/>
        <end position="388"/>
    </location>
</feature>
<keyword evidence="2" id="KW-0732">Signal</keyword>
<evidence type="ECO:0000256" key="1">
    <source>
        <dbReference type="SAM" id="MobiDB-lite"/>
    </source>
</evidence>
<name>A0A7L9U5Q7_9BURK</name>
<dbReference type="CDD" id="cd03398">
    <property type="entry name" value="PAP2_haloperoxidase"/>
    <property type="match status" value="1"/>
</dbReference>
<dbReference type="InterPro" id="IPR016119">
    <property type="entry name" value="Br/Cl_peroxidase_C"/>
</dbReference>
<organism evidence="3 4">
    <name type="scientific">Massilia litorea</name>
    <dbReference type="NCBI Taxonomy" id="2769491"/>
    <lineage>
        <taxon>Bacteria</taxon>
        <taxon>Pseudomonadati</taxon>
        <taxon>Pseudomonadota</taxon>
        <taxon>Betaproteobacteria</taxon>
        <taxon>Burkholderiales</taxon>
        <taxon>Oxalobacteraceae</taxon>
        <taxon>Telluria group</taxon>
        <taxon>Massilia</taxon>
    </lineage>
</organism>
<keyword evidence="4" id="KW-1185">Reference proteome</keyword>
<evidence type="ECO:0000313" key="4">
    <source>
        <dbReference type="Proteomes" id="UP000593875"/>
    </source>
</evidence>
<evidence type="ECO:0000313" key="3">
    <source>
        <dbReference type="EMBL" id="QOL50411.1"/>
    </source>
</evidence>
<dbReference type="EMBL" id="CP062941">
    <property type="protein sequence ID" value="QOL50411.1"/>
    <property type="molecule type" value="Genomic_DNA"/>
</dbReference>
<reference evidence="3 4" key="1">
    <citation type="submission" date="2020-10" db="EMBL/GenBank/DDBJ databases">
        <title>Genome sequencing of Massilia sp. LPB0304.</title>
        <authorList>
            <person name="Kim J."/>
        </authorList>
    </citation>
    <scope>NUCLEOTIDE SEQUENCE [LARGE SCALE GENOMIC DNA]</scope>
    <source>
        <strain evidence="3 4">LPB0304</strain>
    </source>
</reference>
<protein>
    <submittedName>
        <fullName evidence="3">Phosphatase PAP2 family protein</fullName>
    </submittedName>
</protein>
<feature type="signal peptide" evidence="2">
    <location>
        <begin position="1"/>
        <end position="22"/>
    </location>
</feature>
<proteinExistence type="predicted"/>
<dbReference type="SUPFAM" id="SSF48317">
    <property type="entry name" value="Acid phosphatase/Vanadium-dependent haloperoxidase"/>
    <property type="match status" value="1"/>
</dbReference>
<dbReference type="KEGG" id="mlir:LPB04_03610"/>
<dbReference type="Proteomes" id="UP000593875">
    <property type="component" value="Chromosome"/>
</dbReference>
<sequence length="509" mass="54419">MKSRVALVCLLLCSLLNSLAWAGSQPPIGGGPAYQVQPGTRELPPRYALPSGPNPSARIAFWNEAAQRANALDHTPAIVSGAALEAEQLGPTRTSRAMAIVQIAVYDAMNAILKRYPGYSGPLPAFADSSQDAAIAQAAHDTLVALYPRQAERFDAWLRADLASLPPGRATLNGSDVGRRAAAAILALRASDGNYYGEPIVGVDYQVGNAPGVWRPDPISGSPIALGAFWQGVRPFVLQSSGQFRAPPPPSLASEAYTRAFDEVKQLGGDGVRTPTRRTLEQTVAGIYWAYDGTAWVGTPVRLYNQIAVQLALAHCRDALELARVLALVNVAMADATMAVWQSKYDYDFWRPVTAVREASPGSGPSGLGDGNPATLGDPGWTPLGAPASNLTGPNFTPPFPAYVSGHAGLGGALFHMLRHVYGDRLPFTFVSDEFNGITRDNQGRTRPRLARSFGTLSQAEEENGQSRIYLGVHWQFDKTEGVALGHRIADYVFLRGLVRPDAVPNATP</sequence>
<gene>
    <name evidence="3" type="ORF">LPB04_03610</name>
</gene>
<dbReference type="PANTHER" id="PTHR34599">
    <property type="entry name" value="PEROXIDASE-RELATED"/>
    <property type="match status" value="1"/>
</dbReference>
<dbReference type="Gene3D" id="1.10.606.10">
    <property type="entry name" value="Vanadium-containing Chloroperoxidase, domain 2"/>
    <property type="match status" value="1"/>
</dbReference>
<dbReference type="PANTHER" id="PTHR34599:SF1">
    <property type="entry name" value="PHOSPHATIDIC ACID PHOSPHATASE TYPE 2_HALOPEROXIDASE DOMAIN-CONTAINING PROTEIN"/>
    <property type="match status" value="1"/>
</dbReference>
<evidence type="ECO:0000256" key="2">
    <source>
        <dbReference type="SAM" id="SignalP"/>
    </source>
</evidence>
<dbReference type="Gene3D" id="1.20.144.10">
    <property type="entry name" value="Phosphatidic acid phosphatase type 2/haloperoxidase"/>
    <property type="match status" value="1"/>
</dbReference>
<dbReference type="AlphaFoldDB" id="A0A7L9U5Q7"/>
<accession>A0A7L9U5Q7</accession>
<dbReference type="InterPro" id="IPR036938">
    <property type="entry name" value="PAP2/HPO_sf"/>
</dbReference>
<dbReference type="GO" id="GO:0004601">
    <property type="term" value="F:peroxidase activity"/>
    <property type="evidence" value="ECO:0007669"/>
    <property type="project" value="InterPro"/>
</dbReference>
<feature type="chain" id="PRO_5032764150" evidence="2">
    <location>
        <begin position="23"/>
        <end position="509"/>
    </location>
</feature>